<comment type="caution">
    <text evidence="1">The sequence shown here is derived from an EMBL/GenBank/DDBJ whole genome shotgun (WGS) entry which is preliminary data.</text>
</comment>
<dbReference type="Proteomes" id="UP000249746">
    <property type="component" value="Unassembled WGS sequence"/>
</dbReference>
<sequence>MQGCNPKGDRYKPEEITKIINQEIKNFTKLNENITLRLIYSIFPNINVLLETSYADMDNKHYRIASPYFYYYFILKFPDNSIPKELLEEIINANSIEKYNEIFEINNLNSLIGLQYIYDTQHEAFIKKITHKEQFLLYLFNIFDEIEGDLSKKYKIYCQYFRFLASGKEIVDKAIKDDKNPLEVRILYILQIASNTPKDILFEENIENLIEELRGKYKEKTKEQLRLFINYCFDFDRALSICVQNPKLLFLFLWDLVGIDYKELVISNKLKLIMEQCEKENLLKLMQDVFPNFTKEKEDIEKYLQNILND</sequence>
<accession>A0A2W6MVF0</accession>
<name>A0A2W6MVF0_9HELI</name>
<protein>
    <submittedName>
        <fullName evidence="1">Uncharacterized protein</fullName>
    </submittedName>
</protein>
<gene>
    <name evidence="1" type="ORF">B6S12_10395</name>
</gene>
<evidence type="ECO:0000313" key="2">
    <source>
        <dbReference type="Proteomes" id="UP000249746"/>
    </source>
</evidence>
<proteinExistence type="predicted"/>
<reference evidence="1 2" key="1">
    <citation type="submission" date="2017-03" db="EMBL/GenBank/DDBJ databases">
        <title>Genomic and clinical evidence uncovers the enterohepatic species Helicobacter valdiviensis as a potential human intestinal pathogen.</title>
        <authorList>
            <person name="Fresia P."/>
            <person name="Jara R."/>
            <person name="Sierra R."/>
            <person name="Ferres I."/>
            <person name="Greif G."/>
            <person name="Iraola G."/>
            <person name="Collado L."/>
        </authorList>
    </citation>
    <scope>NUCLEOTIDE SEQUENCE [LARGE SCALE GENOMIC DNA]</scope>
    <source>
        <strain evidence="1 2">WBE14</strain>
    </source>
</reference>
<organism evidence="1 2">
    <name type="scientific">Helicobacter valdiviensis</name>
    <dbReference type="NCBI Taxonomy" id="1458358"/>
    <lineage>
        <taxon>Bacteria</taxon>
        <taxon>Pseudomonadati</taxon>
        <taxon>Campylobacterota</taxon>
        <taxon>Epsilonproteobacteria</taxon>
        <taxon>Campylobacterales</taxon>
        <taxon>Helicobacteraceae</taxon>
        <taxon>Helicobacter</taxon>
    </lineage>
</organism>
<evidence type="ECO:0000313" key="1">
    <source>
        <dbReference type="EMBL" id="PZT47188.1"/>
    </source>
</evidence>
<dbReference type="AlphaFoldDB" id="A0A2W6MVF0"/>
<keyword evidence="2" id="KW-1185">Reference proteome</keyword>
<dbReference type="EMBL" id="NBIU01000069">
    <property type="protein sequence ID" value="PZT47188.1"/>
    <property type="molecule type" value="Genomic_DNA"/>
</dbReference>
<dbReference type="RefSeq" id="WP_111230713.1">
    <property type="nucleotide sequence ID" value="NZ_NBIU01000069.1"/>
</dbReference>